<feature type="transmembrane region" description="Helical" evidence="1">
    <location>
        <begin position="100"/>
        <end position="120"/>
    </location>
</feature>
<accession>A0A0U0ZM31</accession>
<dbReference type="AlphaFoldDB" id="A0A0U0ZM31"/>
<name>A0A0U0ZM31_9MYCO</name>
<dbReference type="Proteomes" id="UP000045782">
    <property type="component" value="Unassembled WGS sequence"/>
</dbReference>
<evidence type="ECO:0000256" key="1">
    <source>
        <dbReference type="SAM" id="Phobius"/>
    </source>
</evidence>
<keyword evidence="1" id="KW-0472">Membrane</keyword>
<sequence length="130" mass="13933">MPSAQPNSLTKKPATSVLLALVLDVVGIFVFCTIGRRSHAEGITLLGVWQTAWPFLSGGAIGWVLSRGWSRPTSITPTGITVWVCTVLFGMILRRLSHQGVAVSFVVVASLVTALFLLGWRAVANRVSKS</sequence>
<dbReference type="EMBL" id="CSWP01000003">
    <property type="protein sequence ID" value="CPV48315.1"/>
    <property type="molecule type" value="Genomic_DNA"/>
</dbReference>
<dbReference type="InterPro" id="IPR021414">
    <property type="entry name" value="DUF3054"/>
</dbReference>
<gene>
    <name evidence="2" type="ORF">ERS075579_01987</name>
</gene>
<protein>
    <submittedName>
        <fullName evidence="2">Transmembrane protein</fullName>
    </submittedName>
</protein>
<dbReference type="RefSeq" id="WP_005063714.1">
    <property type="nucleotide sequence ID" value="NZ_CP014951.1"/>
</dbReference>
<feature type="transmembrane region" description="Helical" evidence="1">
    <location>
        <begin position="16"/>
        <end position="35"/>
    </location>
</feature>
<evidence type="ECO:0000313" key="3">
    <source>
        <dbReference type="Proteomes" id="UP000045782"/>
    </source>
</evidence>
<proteinExistence type="predicted"/>
<organism evidence="2 3">
    <name type="scientific">Mycobacteroides abscessus</name>
    <dbReference type="NCBI Taxonomy" id="36809"/>
    <lineage>
        <taxon>Bacteria</taxon>
        <taxon>Bacillati</taxon>
        <taxon>Actinomycetota</taxon>
        <taxon>Actinomycetes</taxon>
        <taxon>Mycobacteriales</taxon>
        <taxon>Mycobacteriaceae</taxon>
        <taxon>Mycobacteroides</taxon>
    </lineage>
</organism>
<reference evidence="2 3" key="1">
    <citation type="submission" date="2015-03" db="EMBL/GenBank/DDBJ databases">
        <authorList>
            <person name="Murphy D."/>
        </authorList>
    </citation>
    <scope>NUCLEOTIDE SEQUENCE [LARGE SCALE GENOMIC DNA]</scope>
    <source>
        <strain evidence="2 3">PAP088</strain>
    </source>
</reference>
<keyword evidence="1 2" id="KW-0812">Transmembrane</keyword>
<feature type="transmembrane region" description="Helical" evidence="1">
    <location>
        <begin position="75"/>
        <end position="93"/>
    </location>
</feature>
<evidence type="ECO:0000313" key="2">
    <source>
        <dbReference type="EMBL" id="CPV48315.1"/>
    </source>
</evidence>
<feature type="transmembrane region" description="Helical" evidence="1">
    <location>
        <begin position="42"/>
        <end position="63"/>
    </location>
</feature>
<dbReference type="Pfam" id="PF11255">
    <property type="entry name" value="DUF3054"/>
    <property type="match status" value="1"/>
</dbReference>
<keyword evidence="1" id="KW-1133">Transmembrane helix</keyword>